<organism evidence="1 2">
    <name type="scientific">Caulobacter mirabilis</name>
    <dbReference type="NCBI Taxonomy" id="69666"/>
    <lineage>
        <taxon>Bacteria</taxon>
        <taxon>Pseudomonadati</taxon>
        <taxon>Pseudomonadota</taxon>
        <taxon>Alphaproteobacteria</taxon>
        <taxon>Caulobacterales</taxon>
        <taxon>Caulobacteraceae</taxon>
        <taxon>Caulobacter</taxon>
    </lineage>
</organism>
<keyword evidence="2" id="KW-1185">Reference proteome</keyword>
<dbReference type="SUPFAM" id="SSF48452">
    <property type="entry name" value="TPR-like"/>
    <property type="match status" value="1"/>
</dbReference>
<evidence type="ECO:0000313" key="2">
    <source>
        <dbReference type="Proteomes" id="UP000228945"/>
    </source>
</evidence>
<dbReference type="RefSeq" id="WP_099622644.1">
    <property type="nucleotide sequence ID" value="NZ_CP024201.1"/>
</dbReference>
<dbReference type="Pfam" id="PF14559">
    <property type="entry name" value="TPR_19"/>
    <property type="match status" value="1"/>
</dbReference>
<proteinExistence type="predicted"/>
<dbReference type="InterPro" id="IPR011990">
    <property type="entry name" value="TPR-like_helical_dom_sf"/>
</dbReference>
<sequence length="214" mass="24163">MADWFRKRSWEADDQRDFEDRLAKAPTDARAQYLRLQALELGESRPAEALRLLDRALGDWPDHFETAATLGQRGDCLMALGDYENAVESYALAVKRMRSYPGVQTQAWLSCVLAIAERGDRSRFRLAHQILREFGAKLDQPLIRLRAAAAAALIARAEGRAEDGRDQARTALEAASLLRGRKVALAADDRALVRRIRAIAEPRLWRRWLLLGLS</sequence>
<protein>
    <submittedName>
        <fullName evidence="1">Uncharacterized protein</fullName>
    </submittedName>
</protein>
<reference evidence="1 2" key="1">
    <citation type="submission" date="2017-10" db="EMBL/GenBank/DDBJ databases">
        <title>Genome sequence of Caulobacter mirabilis FWC38.</title>
        <authorList>
            <person name="Fiebig A."/>
            <person name="Crosson S."/>
        </authorList>
    </citation>
    <scope>NUCLEOTIDE SEQUENCE [LARGE SCALE GENOMIC DNA]</scope>
    <source>
        <strain evidence="1 2">FWC 38</strain>
    </source>
</reference>
<dbReference type="KEGG" id="cmb:CSW64_13715"/>
<dbReference type="AlphaFoldDB" id="A0A2D2AZH0"/>
<accession>A0A2D2AZH0</accession>
<dbReference type="EMBL" id="CP024201">
    <property type="protein sequence ID" value="ATQ43393.1"/>
    <property type="molecule type" value="Genomic_DNA"/>
</dbReference>
<dbReference type="Proteomes" id="UP000228945">
    <property type="component" value="Chromosome"/>
</dbReference>
<name>A0A2D2AZH0_9CAUL</name>
<gene>
    <name evidence="1" type="ORF">CSW64_13715</name>
</gene>
<dbReference type="Gene3D" id="1.25.40.10">
    <property type="entry name" value="Tetratricopeptide repeat domain"/>
    <property type="match status" value="1"/>
</dbReference>
<evidence type="ECO:0000313" key="1">
    <source>
        <dbReference type="EMBL" id="ATQ43393.1"/>
    </source>
</evidence>